<dbReference type="STRING" id="1754190.A0A1Y2ENX3"/>
<dbReference type="PROSITE" id="PS50081">
    <property type="entry name" value="ZF_DAG_PE_2"/>
    <property type="match status" value="1"/>
</dbReference>
<feature type="region of interest" description="Disordered" evidence="4">
    <location>
        <begin position="164"/>
        <end position="197"/>
    </location>
</feature>
<dbReference type="GO" id="GO:0046872">
    <property type="term" value="F:metal ion binding"/>
    <property type="evidence" value="ECO:0007669"/>
    <property type="project" value="UniProtKB-KW"/>
</dbReference>
<evidence type="ECO:0000256" key="3">
    <source>
        <dbReference type="SAM" id="Coils"/>
    </source>
</evidence>
<dbReference type="PANTHER" id="PTHR12673:SF159">
    <property type="entry name" value="LD03170P"/>
    <property type="match status" value="1"/>
</dbReference>
<name>A0A1Y2ENX3_9FUNG</name>
<dbReference type="PROSITE" id="PS50010">
    <property type="entry name" value="DH_2"/>
    <property type="match status" value="1"/>
</dbReference>
<keyword evidence="8" id="KW-1185">Reference proteome</keyword>
<evidence type="ECO:0000256" key="2">
    <source>
        <dbReference type="ARBA" id="ARBA00022833"/>
    </source>
</evidence>
<dbReference type="GO" id="GO:0005737">
    <property type="term" value="C:cytoplasm"/>
    <property type="evidence" value="ECO:0007669"/>
    <property type="project" value="TreeGrafter"/>
</dbReference>
<sequence>MYNDYLFLSMLIMEKIFYGEDILSSNDGDFKKNKRNKNISSNGKPIIESFENSVFYQEMVNDSIFHSYATSSVNLKRVAERILNMPINYFYSIETLKKISKHLIRIGVERQIISESKIMQQLNINGGREGPISQKINRSETNNDIISLSRKGSESGKLNNLMRTLSSRSSKSTKYNNENQDVKNNSLPISSKEQKTRNKLMRTLSSRSSRSTKRNIENQDIKNDINTNYQSENELYTKHNFVKYTDTKFSMCEYCFDDKLISKKDLKSLYQCERCNMIVHKCCMKLILIDCMENKTSIYDEYEGDDEEIIIKIKERIEAINNEIKQEESLQNNDNKKHDLSSNTFSEINTDIIVDPSLKKVNKLKNELNINTTYLSKLEAKVEEKKKLMEKNKIEKSFKEINVKYKETNNLKVNVQETDTTSDIILNLINILNLTGKFNDYSLNYRSDNNNEIELMYTESPLKSIVDSESINFILKSINTKSGRDNKHSYNFGKRLNIANEIYENEKNYLKKLIQIRSFFIEPMTSSNLFIPKDINIIFDNILNILESHKILMKSLNEIWRNVNDIIDLEEKLIQIYIDILPRMSQEYCHYCMNRFIGDKLMVKLSNEDPKIKNFISDCENKNKEVLNNLTLKDLLTEPIHRISSFIIYFKRLSSYINYPSHKINVLLSQLEKEIENINIIMEETKLRQEVIKIEKILDWSDIFNKFHIDCDQRKLLNIQEFTLIDKYGHNSKVTVYSFNDLMLVIKVKNNIPVLCIPPIPYECINIIDCVETTGTDINNNIKIIHNQCNIFIFQANSYHEKKDWLNKITSIKQSFCLSLYASKNQPTIELRKDIENLIQSKPSDDKTLVINNDSKKGFLTSIFDKNGRRYSTTSSTIERGKLKYNFLGRRLSLNKRKEFFNKSSGKGNIEDNIIKKDE</sequence>
<dbReference type="CDD" id="cd00029">
    <property type="entry name" value="C1"/>
    <property type="match status" value="1"/>
</dbReference>
<evidence type="ECO:0000256" key="4">
    <source>
        <dbReference type="SAM" id="MobiDB-lite"/>
    </source>
</evidence>
<dbReference type="InterPro" id="IPR000219">
    <property type="entry name" value="DH_dom"/>
</dbReference>
<feature type="domain" description="DH" evidence="5">
    <location>
        <begin position="494"/>
        <end position="681"/>
    </location>
</feature>
<dbReference type="Pfam" id="PF00621">
    <property type="entry name" value="RhoGEF"/>
    <property type="match status" value="1"/>
</dbReference>
<feature type="compositionally biased region" description="Polar residues" evidence="4">
    <location>
        <begin position="175"/>
        <end position="191"/>
    </location>
</feature>
<dbReference type="AlphaFoldDB" id="A0A1Y2ENX3"/>
<evidence type="ECO:0008006" key="9">
    <source>
        <dbReference type="Google" id="ProtNLM"/>
    </source>
</evidence>
<reference evidence="7 8" key="1">
    <citation type="submission" date="2016-08" db="EMBL/GenBank/DDBJ databases">
        <title>A Parts List for Fungal Cellulosomes Revealed by Comparative Genomics.</title>
        <authorList>
            <consortium name="DOE Joint Genome Institute"/>
            <person name="Haitjema C.H."/>
            <person name="Gilmore S.P."/>
            <person name="Henske J.K."/>
            <person name="Solomon K.V."/>
            <person name="De Groot R."/>
            <person name="Kuo A."/>
            <person name="Mondo S.J."/>
            <person name="Salamov A.A."/>
            <person name="Labutti K."/>
            <person name="Zhao Z."/>
            <person name="Chiniquy J."/>
            <person name="Barry K."/>
            <person name="Brewer H.M."/>
            <person name="Purvine S.O."/>
            <person name="Wright A.T."/>
            <person name="Boxma B."/>
            <person name="Van Alen T."/>
            <person name="Hackstein J.H."/>
            <person name="Baker S.E."/>
            <person name="Grigoriev I.V."/>
            <person name="O'Malley M.A."/>
        </authorList>
    </citation>
    <scope>NUCLEOTIDE SEQUENCE [LARGE SCALE GENOMIC DNA]</scope>
    <source>
        <strain evidence="7 8">G1</strain>
    </source>
</reference>
<dbReference type="InterPro" id="IPR035899">
    <property type="entry name" value="DBL_dom_sf"/>
</dbReference>
<dbReference type="Gene3D" id="2.30.29.30">
    <property type="entry name" value="Pleckstrin-homology domain (PH domain)/Phosphotyrosine-binding domain (PTB)"/>
    <property type="match status" value="1"/>
</dbReference>
<dbReference type="GO" id="GO:0005085">
    <property type="term" value="F:guanyl-nucleotide exchange factor activity"/>
    <property type="evidence" value="ECO:0007669"/>
    <property type="project" value="InterPro"/>
</dbReference>
<dbReference type="OrthoDB" id="1716625at2759"/>
<feature type="domain" description="Phorbol-ester/DAG-type" evidence="6">
    <location>
        <begin position="238"/>
        <end position="291"/>
    </location>
</feature>
<dbReference type="SUPFAM" id="SSF50729">
    <property type="entry name" value="PH domain-like"/>
    <property type="match status" value="1"/>
</dbReference>
<dbReference type="Gene3D" id="3.30.60.20">
    <property type="match status" value="1"/>
</dbReference>
<dbReference type="Proteomes" id="UP000193920">
    <property type="component" value="Unassembled WGS sequence"/>
</dbReference>
<comment type="caution">
    <text evidence="7">The sequence shown here is derived from an EMBL/GenBank/DDBJ whole genome shotgun (WGS) entry which is preliminary data.</text>
</comment>
<keyword evidence="3" id="KW-0175">Coiled coil</keyword>
<evidence type="ECO:0000256" key="1">
    <source>
        <dbReference type="ARBA" id="ARBA00022723"/>
    </source>
</evidence>
<gene>
    <name evidence="7" type="ORF">LY90DRAFT_666668</name>
</gene>
<evidence type="ECO:0000313" key="7">
    <source>
        <dbReference type="EMBL" id="ORY73281.1"/>
    </source>
</evidence>
<evidence type="ECO:0000259" key="5">
    <source>
        <dbReference type="PROSITE" id="PS50010"/>
    </source>
</evidence>
<feature type="coiled-coil region" evidence="3">
    <location>
        <begin position="310"/>
        <end position="337"/>
    </location>
</feature>
<accession>A0A1Y2ENX3</accession>
<proteinExistence type="predicted"/>
<dbReference type="InterPro" id="IPR046349">
    <property type="entry name" value="C1-like_sf"/>
</dbReference>
<dbReference type="InterPro" id="IPR002219">
    <property type="entry name" value="PKC_DAG/PE"/>
</dbReference>
<dbReference type="SUPFAM" id="SSF57889">
    <property type="entry name" value="Cysteine-rich domain"/>
    <property type="match status" value="1"/>
</dbReference>
<evidence type="ECO:0000259" key="6">
    <source>
        <dbReference type="PROSITE" id="PS50081"/>
    </source>
</evidence>
<evidence type="ECO:0000313" key="8">
    <source>
        <dbReference type="Proteomes" id="UP000193920"/>
    </source>
</evidence>
<protein>
    <recommendedName>
        <fullName evidence="9">Dbl homology domain-containing protein</fullName>
    </recommendedName>
</protein>
<feature type="compositionally biased region" description="Low complexity" evidence="4">
    <location>
        <begin position="164"/>
        <end position="174"/>
    </location>
</feature>
<keyword evidence="1" id="KW-0479">Metal-binding</keyword>
<dbReference type="InterPro" id="IPR011993">
    <property type="entry name" value="PH-like_dom_sf"/>
</dbReference>
<dbReference type="PANTHER" id="PTHR12673">
    <property type="entry name" value="FACIOGENITAL DYSPLASIA PROTEIN"/>
    <property type="match status" value="1"/>
</dbReference>
<keyword evidence="2" id="KW-0862">Zinc</keyword>
<dbReference type="InterPro" id="IPR051092">
    <property type="entry name" value="FYVE_RhoGEF_PH"/>
</dbReference>
<dbReference type="Gene3D" id="1.20.900.10">
    <property type="entry name" value="Dbl homology (DH) domain"/>
    <property type="match status" value="1"/>
</dbReference>
<organism evidence="7 8">
    <name type="scientific">Neocallimastix californiae</name>
    <dbReference type="NCBI Taxonomy" id="1754190"/>
    <lineage>
        <taxon>Eukaryota</taxon>
        <taxon>Fungi</taxon>
        <taxon>Fungi incertae sedis</taxon>
        <taxon>Chytridiomycota</taxon>
        <taxon>Chytridiomycota incertae sedis</taxon>
        <taxon>Neocallimastigomycetes</taxon>
        <taxon>Neocallimastigales</taxon>
        <taxon>Neocallimastigaceae</taxon>
        <taxon>Neocallimastix</taxon>
    </lineage>
</organism>
<dbReference type="SUPFAM" id="SSF48065">
    <property type="entry name" value="DBL homology domain (DH-domain)"/>
    <property type="match status" value="1"/>
</dbReference>
<dbReference type="EMBL" id="MCOG01000034">
    <property type="protein sequence ID" value="ORY73281.1"/>
    <property type="molecule type" value="Genomic_DNA"/>
</dbReference>
<dbReference type="SMART" id="SM00325">
    <property type="entry name" value="RhoGEF"/>
    <property type="match status" value="1"/>
</dbReference>